<sequence length="171" mass="19197">MAPSKQPSESSDASEPITPTVSRPSTPSKQASIIWELGNAPIAPGFYKSDQDEQLDVKPLPQIQITDPDLNTTRLFSPFLPKLFQRRPHLKFPAPSKPRELLPAFSPERKRSTTQLSSSSPDSTSSDNAEDTCEDMWRELQRKILGASDFDSEKEAIDKELACRERNREGR</sequence>
<keyword evidence="3" id="KW-1185">Reference proteome</keyword>
<gene>
    <name evidence="2" type="ORF">N7517_009999</name>
</gene>
<dbReference type="Proteomes" id="UP001147752">
    <property type="component" value="Unassembled WGS sequence"/>
</dbReference>
<accession>A0A9W9RNF8</accession>
<feature type="compositionally biased region" description="Polar residues" evidence="1">
    <location>
        <begin position="1"/>
        <end position="31"/>
    </location>
</feature>
<dbReference type="GeneID" id="81466905"/>
<proteinExistence type="predicted"/>
<feature type="compositionally biased region" description="Low complexity" evidence="1">
    <location>
        <begin position="113"/>
        <end position="126"/>
    </location>
</feature>
<reference evidence="2" key="1">
    <citation type="submission" date="2022-12" db="EMBL/GenBank/DDBJ databases">
        <authorList>
            <person name="Petersen C."/>
        </authorList>
    </citation>
    <scope>NUCLEOTIDE SEQUENCE</scope>
    <source>
        <strain evidence="2">IBT 3081</strain>
    </source>
</reference>
<reference evidence="2" key="2">
    <citation type="journal article" date="2023" name="IMA Fungus">
        <title>Comparative genomic study of the Penicillium genus elucidates a diverse pangenome and 15 lateral gene transfer events.</title>
        <authorList>
            <person name="Petersen C."/>
            <person name="Sorensen T."/>
            <person name="Nielsen M.R."/>
            <person name="Sondergaard T.E."/>
            <person name="Sorensen J.L."/>
            <person name="Fitzpatrick D.A."/>
            <person name="Frisvad J.C."/>
            <person name="Nielsen K.L."/>
        </authorList>
    </citation>
    <scope>NUCLEOTIDE SEQUENCE</scope>
    <source>
        <strain evidence="2">IBT 3081</strain>
    </source>
</reference>
<dbReference type="RefSeq" id="XP_056576294.1">
    <property type="nucleotide sequence ID" value="XM_056727722.1"/>
</dbReference>
<dbReference type="EMBL" id="JAPZBT010000004">
    <property type="protein sequence ID" value="KAJ5360808.1"/>
    <property type="molecule type" value="Genomic_DNA"/>
</dbReference>
<protein>
    <submittedName>
        <fullName evidence="2">Uncharacterized protein</fullName>
    </submittedName>
</protein>
<evidence type="ECO:0000256" key="1">
    <source>
        <dbReference type="SAM" id="MobiDB-lite"/>
    </source>
</evidence>
<feature type="region of interest" description="Disordered" evidence="1">
    <location>
        <begin position="1"/>
        <end position="33"/>
    </location>
</feature>
<feature type="region of interest" description="Disordered" evidence="1">
    <location>
        <begin position="90"/>
        <end position="135"/>
    </location>
</feature>
<evidence type="ECO:0000313" key="2">
    <source>
        <dbReference type="EMBL" id="KAJ5360808.1"/>
    </source>
</evidence>
<dbReference type="OrthoDB" id="4351934at2759"/>
<name>A0A9W9RNF8_9EURO</name>
<dbReference type="AlphaFoldDB" id="A0A9W9RNF8"/>
<evidence type="ECO:0000313" key="3">
    <source>
        <dbReference type="Proteomes" id="UP001147752"/>
    </source>
</evidence>
<organism evidence="2 3">
    <name type="scientific">Penicillium concentricum</name>
    <dbReference type="NCBI Taxonomy" id="293559"/>
    <lineage>
        <taxon>Eukaryota</taxon>
        <taxon>Fungi</taxon>
        <taxon>Dikarya</taxon>
        <taxon>Ascomycota</taxon>
        <taxon>Pezizomycotina</taxon>
        <taxon>Eurotiomycetes</taxon>
        <taxon>Eurotiomycetidae</taxon>
        <taxon>Eurotiales</taxon>
        <taxon>Aspergillaceae</taxon>
        <taxon>Penicillium</taxon>
    </lineage>
</organism>
<comment type="caution">
    <text evidence="2">The sequence shown here is derived from an EMBL/GenBank/DDBJ whole genome shotgun (WGS) entry which is preliminary data.</text>
</comment>